<feature type="compositionally biased region" description="Polar residues" evidence="1">
    <location>
        <begin position="446"/>
        <end position="465"/>
    </location>
</feature>
<dbReference type="GeneID" id="66077560"/>
<feature type="compositionally biased region" description="Low complexity" evidence="1">
    <location>
        <begin position="781"/>
        <end position="794"/>
    </location>
</feature>
<dbReference type="AlphaFoldDB" id="A0A9P7RYE9"/>
<feature type="compositionally biased region" description="Polar residues" evidence="1">
    <location>
        <begin position="482"/>
        <end position="491"/>
    </location>
</feature>
<organism evidence="2 3">
    <name type="scientific">Marasmius oreades</name>
    <name type="common">fairy-ring Marasmius</name>
    <dbReference type="NCBI Taxonomy" id="181124"/>
    <lineage>
        <taxon>Eukaryota</taxon>
        <taxon>Fungi</taxon>
        <taxon>Dikarya</taxon>
        <taxon>Basidiomycota</taxon>
        <taxon>Agaricomycotina</taxon>
        <taxon>Agaricomycetes</taxon>
        <taxon>Agaricomycetidae</taxon>
        <taxon>Agaricales</taxon>
        <taxon>Marasmiineae</taxon>
        <taxon>Marasmiaceae</taxon>
        <taxon>Marasmius</taxon>
    </lineage>
</organism>
<feature type="region of interest" description="Disordered" evidence="1">
    <location>
        <begin position="254"/>
        <end position="300"/>
    </location>
</feature>
<feature type="compositionally biased region" description="Low complexity" evidence="1">
    <location>
        <begin position="492"/>
        <end position="505"/>
    </location>
</feature>
<evidence type="ECO:0000313" key="3">
    <source>
        <dbReference type="Proteomes" id="UP001049176"/>
    </source>
</evidence>
<feature type="compositionally biased region" description="Basic residues" evidence="1">
    <location>
        <begin position="888"/>
        <end position="905"/>
    </location>
</feature>
<feature type="region of interest" description="Disordered" evidence="1">
    <location>
        <begin position="739"/>
        <end position="905"/>
    </location>
</feature>
<evidence type="ECO:0000313" key="2">
    <source>
        <dbReference type="EMBL" id="KAG7092109.1"/>
    </source>
</evidence>
<feature type="compositionally biased region" description="Polar residues" evidence="1">
    <location>
        <begin position="215"/>
        <end position="228"/>
    </location>
</feature>
<feature type="compositionally biased region" description="Low complexity" evidence="1">
    <location>
        <begin position="828"/>
        <end position="840"/>
    </location>
</feature>
<feature type="region of interest" description="Disordered" evidence="1">
    <location>
        <begin position="417"/>
        <end position="505"/>
    </location>
</feature>
<evidence type="ECO:0000256" key="1">
    <source>
        <dbReference type="SAM" id="MobiDB-lite"/>
    </source>
</evidence>
<proteinExistence type="predicted"/>
<gene>
    <name evidence="2" type="ORF">E1B28_008484</name>
</gene>
<comment type="caution">
    <text evidence="2">The sequence shown here is derived from an EMBL/GenBank/DDBJ whole genome shotgun (WGS) entry which is preliminary data.</text>
</comment>
<feature type="compositionally biased region" description="Low complexity" evidence="1">
    <location>
        <begin position="259"/>
        <end position="268"/>
    </location>
</feature>
<dbReference type="Proteomes" id="UP001049176">
    <property type="component" value="Chromosome 5"/>
</dbReference>
<feature type="region of interest" description="Disordered" evidence="1">
    <location>
        <begin position="188"/>
        <end position="235"/>
    </location>
</feature>
<sequence length="905" mass="98597">MTGLKSQSMTEVTLTTVDGHALKRRRVDYPGLQRFMSEAVLNPQSTMTSAATLAPALSPSIRKSYSIAPPSPPSPKHLECIQTASALSLARRSPSPVPTELDIDNAERPDIDAHLYNTHKIKVIDYASDPPTTNFSLDNKTDFSTTSVETRSEGLPRIYEAFFAKDAMAQYEWFMFRGSREWDHLSQQGTEVWEDNDDKKEKTQKETELQQAQAGLQNSKSPVQTSPRRGQPLRRQQCVPLTRLKLFNDEPLHSESFVTPSSTPPTSSAKPAVSEQEKTPLLPSFSLHNPLAPRSTKPKRTYPIPGRLLYRLHEIRWVTDEEARQRWLTVDWEEFHAFEKQEREKYKDGKRGFMGKGEVGYPYWVVWGSPPSPQTSKKGKQKATIPELALQTTAEPETVELDIVAAEDIVESQNVHATLSGTLDTPRTSPEPRTNIETAGSPPAEESQSMHPTLSGSIKTPRNSPSPAPDDEPSTYPPTNTPLPTSIPNMNTTYVPSPKPTSSPKKTATTAALAAQLYYLALEEDAELGYGKPPSREYRRALGDRAGEVWIWLGEYSRRWGKFVGLGKKEKELVGDVNMNNAGGQIGDLVAGSDDNATGGSGRVLGMNAGGPGRSRTLGRTATLRDLGRAGTLDSTAFRDVPTQLNEMKMDVDVPTIPRTTTALEFQRDEAGTPMDINAELETSGIRSTIGPAGVSGGGEIQVVPIDSPSSRALGGGGAVATAAQEEQQPMEVVVEDHAGQGRVTRSAAQRANKRFRPLAKENAEIAEENKEPVTKRRTRATATTNTSKTSSNKGKGKARAVEMTEDKEGKGEAAEDDDDSSGEYRAPKAGKSSKASVAAHPRNKQKRGIGMVEPEAAASGELEDSGLGSGFTNVEALAQPVTTSTTRRGRPRGRPRKTTRRRGA</sequence>
<feature type="compositionally biased region" description="Basic and acidic residues" evidence="1">
    <location>
        <begin position="800"/>
        <end position="814"/>
    </location>
</feature>
<accession>A0A9P7RYE9</accession>
<feature type="compositionally biased region" description="Basic and acidic residues" evidence="1">
    <location>
        <begin position="759"/>
        <end position="775"/>
    </location>
</feature>
<feature type="compositionally biased region" description="Polar residues" evidence="1">
    <location>
        <begin position="417"/>
        <end position="438"/>
    </location>
</feature>
<protein>
    <submittedName>
        <fullName evidence="2">Uncharacterized protein</fullName>
    </submittedName>
</protein>
<reference evidence="2" key="1">
    <citation type="journal article" date="2021" name="Genome Biol. Evol.">
        <title>The assembled and annotated genome of the fairy-ring fungus Marasmius oreades.</title>
        <authorList>
            <person name="Hiltunen M."/>
            <person name="Ament-Velasquez S.L."/>
            <person name="Johannesson H."/>
        </authorList>
    </citation>
    <scope>NUCLEOTIDE SEQUENCE</scope>
    <source>
        <strain evidence="2">03SP1</strain>
    </source>
</reference>
<dbReference type="EMBL" id="CM032185">
    <property type="protein sequence ID" value="KAG7092109.1"/>
    <property type="molecule type" value="Genomic_DNA"/>
</dbReference>
<name>A0A9P7RYE9_9AGAR</name>
<dbReference type="OrthoDB" id="3058412at2759"/>
<keyword evidence="3" id="KW-1185">Reference proteome</keyword>
<feature type="compositionally biased region" description="Basic and acidic residues" evidence="1">
    <location>
        <begin position="197"/>
        <end position="208"/>
    </location>
</feature>
<dbReference type="RefSeq" id="XP_043008579.1">
    <property type="nucleotide sequence ID" value="XM_043153295.1"/>
</dbReference>